<keyword evidence="8 12" id="KW-1133">Transmembrane helix</keyword>
<comment type="subcellular location">
    <subcellularLocation>
        <location evidence="1 12">Cell membrane</location>
        <topology evidence="1 12">Multi-pass membrane protein</topology>
    </subcellularLocation>
</comment>
<dbReference type="EMBL" id="OMKW01000002">
    <property type="protein sequence ID" value="SPF29213.1"/>
    <property type="molecule type" value="Genomic_DNA"/>
</dbReference>
<organism evidence="14 15">
    <name type="scientific">Pontivivens insulae</name>
    <dbReference type="NCBI Taxonomy" id="1639689"/>
    <lineage>
        <taxon>Bacteria</taxon>
        <taxon>Pseudomonadati</taxon>
        <taxon>Pseudomonadota</taxon>
        <taxon>Alphaproteobacteria</taxon>
        <taxon>Rhodobacterales</taxon>
        <taxon>Paracoccaceae</taxon>
        <taxon>Pontivivens</taxon>
    </lineage>
</organism>
<keyword evidence="15" id="KW-1185">Reference proteome</keyword>
<accession>A0A2R8AAG4</accession>
<evidence type="ECO:0000256" key="12">
    <source>
        <dbReference type="RuleBase" id="RU365087"/>
    </source>
</evidence>
<dbReference type="GO" id="GO:0009306">
    <property type="term" value="P:protein secretion"/>
    <property type="evidence" value="ECO:0007669"/>
    <property type="project" value="UniProtKB-UniRule"/>
</dbReference>
<evidence type="ECO:0000256" key="3">
    <source>
        <dbReference type="ARBA" id="ARBA00017876"/>
    </source>
</evidence>
<dbReference type="AlphaFoldDB" id="A0A2R8AAG4"/>
<feature type="transmembrane region" description="Helical" evidence="12">
    <location>
        <begin position="56"/>
        <end position="76"/>
    </location>
</feature>
<keyword evidence="9 12" id="KW-0811">Translocation</keyword>
<evidence type="ECO:0000256" key="1">
    <source>
        <dbReference type="ARBA" id="ARBA00004651"/>
    </source>
</evidence>
<dbReference type="PRINTS" id="PR01651">
    <property type="entry name" value="SECGEXPORT"/>
</dbReference>
<evidence type="ECO:0000256" key="7">
    <source>
        <dbReference type="ARBA" id="ARBA00022927"/>
    </source>
</evidence>
<comment type="similarity">
    <text evidence="2 12">Belongs to the SecG family.</text>
</comment>
<dbReference type="GO" id="GO:0065002">
    <property type="term" value="P:intracellular protein transmembrane transport"/>
    <property type="evidence" value="ECO:0007669"/>
    <property type="project" value="TreeGrafter"/>
</dbReference>
<evidence type="ECO:0000256" key="4">
    <source>
        <dbReference type="ARBA" id="ARBA00022448"/>
    </source>
</evidence>
<evidence type="ECO:0000256" key="11">
    <source>
        <dbReference type="ARBA" id="ARBA00025182"/>
    </source>
</evidence>
<feature type="region of interest" description="Disordered" evidence="13">
    <location>
        <begin position="96"/>
        <end position="125"/>
    </location>
</feature>
<dbReference type="Proteomes" id="UP000244932">
    <property type="component" value="Unassembled WGS sequence"/>
</dbReference>
<evidence type="ECO:0000313" key="14">
    <source>
        <dbReference type="EMBL" id="SPF29213.1"/>
    </source>
</evidence>
<evidence type="ECO:0000256" key="9">
    <source>
        <dbReference type="ARBA" id="ARBA00023010"/>
    </source>
</evidence>
<dbReference type="PANTHER" id="PTHR34182">
    <property type="entry name" value="PROTEIN-EXPORT MEMBRANE PROTEIN SECG"/>
    <property type="match status" value="1"/>
</dbReference>
<evidence type="ECO:0000256" key="2">
    <source>
        <dbReference type="ARBA" id="ARBA00008445"/>
    </source>
</evidence>
<dbReference type="InterPro" id="IPR004692">
    <property type="entry name" value="SecG"/>
</dbReference>
<evidence type="ECO:0000256" key="6">
    <source>
        <dbReference type="ARBA" id="ARBA00022692"/>
    </source>
</evidence>
<keyword evidence="4 12" id="KW-0813">Transport</keyword>
<protein>
    <recommendedName>
        <fullName evidence="3 12">Protein-export membrane protein SecG</fullName>
    </recommendedName>
</protein>
<name>A0A2R8AAG4_9RHOB</name>
<dbReference type="GO" id="GO:0043952">
    <property type="term" value="P:protein transport by the Sec complex"/>
    <property type="evidence" value="ECO:0007669"/>
    <property type="project" value="TreeGrafter"/>
</dbReference>
<feature type="compositionally biased region" description="Low complexity" evidence="13">
    <location>
        <begin position="97"/>
        <end position="125"/>
    </location>
</feature>
<dbReference type="GO" id="GO:0005886">
    <property type="term" value="C:plasma membrane"/>
    <property type="evidence" value="ECO:0007669"/>
    <property type="project" value="UniProtKB-SubCell"/>
</dbReference>
<evidence type="ECO:0000256" key="8">
    <source>
        <dbReference type="ARBA" id="ARBA00022989"/>
    </source>
</evidence>
<evidence type="ECO:0000313" key="15">
    <source>
        <dbReference type="Proteomes" id="UP000244932"/>
    </source>
</evidence>
<proteinExistence type="inferred from homology"/>
<keyword evidence="6 12" id="KW-0812">Transmembrane</keyword>
<keyword evidence="7 12" id="KW-0653">Protein transport</keyword>
<keyword evidence="5 12" id="KW-1003">Cell membrane</keyword>
<evidence type="ECO:0000256" key="10">
    <source>
        <dbReference type="ARBA" id="ARBA00023136"/>
    </source>
</evidence>
<keyword evidence="10 12" id="KW-0472">Membrane</keyword>
<dbReference type="OrthoDB" id="7691811at2"/>
<gene>
    <name evidence="14" type="primary">secG</name>
    <name evidence="14" type="ORF">POI8812_01520</name>
</gene>
<dbReference type="PANTHER" id="PTHR34182:SF1">
    <property type="entry name" value="PROTEIN-EXPORT MEMBRANE PROTEIN SECG"/>
    <property type="match status" value="1"/>
</dbReference>
<sequence>MANVLLVVQLIIALALIGVVLMQRSEGGGLGMGGGGGGGGGGMMSGRSAATALGKVTWGLGAAFFAVCLALTIIAASDGGSGSVLEGVGADTGIERPGLAPDLQGDLLPPGLDGSDDLTLPPAAD</sequence>
<dbReference type="NCBIfam" id="TIGR00810">
    <property type="entry name" value="secG"/>
    <property type="match status" value="1"/>
</dbReference>
<reference evidence="14 15" key="1">
    <citation type="submission" date="2018-03" db="EMBL/GenBank/DDBJ databases">
        <authorList>
            <person name="Keele B.F."/>
        </authorList>
    </citation>
    <scope>NUCLEOTIDE SEQUENCE [LARGE SCALE GENOMIC DNA]</scope>
    <source>
        <strain evidence="14 15">CeCT 8812</strain>
    </source>
</reference>
<comment type="function">
    <text evidence="11 12">Involved in protein export. Participates in an early event of protein translocation.</text>
</comment>
<dbReference type="RefSeq" id="WP_108781930.1">
    <property type="nucleotide sequence ID" value="NZ_OMKW01000002.1"/>
</dbReference>
<dbReference type="GO" id="GO:0015450">
    <property type="term" value="F:protein-transporting ATPase activity"/>
    <property type="evidence" value="ECO:0007669"/>
    <property type="project" value="UniProtKB-UniRule"/>
</dbReference>
<comment type="caution">
    <text evidence="12">Lacks conserved residue(s) required for the propagation of feature annotation.</text>
</comment>
<evidence type="ECO:0000256" key="13">
    <source>
        <dbReference type="SAM" id="MobiDB-lite"/>
    </source>
</evidence>
<dbReference type="Pfam" id="PF03840">
    <property type="entry name" value="SecG"/>
    <property type="match status" value="1"/>
</dbReference>
<evidence type="ECO:0000256" key="5">
    <source>
        <dbReference type="ARBA" id="ARBA00022475"/>
    </source>
</evidence>